<name>A0AA96WG96_9CYAN</name>
<dbReference type="InterPro" id="IPR029062">
    <property type="entry name" value="Class_I_gatase-like"/>
</dbReference>
<dbReference type="EMBL" id="CP053586">
    <property type="protein sequence ID" value="WNZ25567.1"/>
    <property type="molecule type" value="Genomic_DNA"/>
</dbReference>
<dbReference type="Gene3D" id="3.40.50.880">
    <property type="match status" value="1"/>
</dbReference>
<proteinExistence type="predicted"/>
<dbReference type="RefSeq" id="WP_316431720.1">
    <property type="nucleotide sequence ID" value="NZ_CP053586.1"/>
</dbReference>
<accession>A0AA96WG96</accession>
<sequence>MCQSAKKYRFTLLTVLTLLVCWLVFKADVVAQQVADPNFNASVAHPAYTTTAPPVLFDEAHLNFHTTQGRYKPFVDLISNDGYQVVPNRQAFQAETLADYDILVIANASSQQEGQPAFREDECNVVRAWVSSGGSLLLIADHKPFGAAAENLASRFGVEMSNKFTVDLSHYDQASGVPSFLLFSRENGLLAEHPIVQGRNSVEQINQIKTFTGQSLSVPSEGQALLQLSASAIDLDDRLRSAADFRAGQGMSVAHRAQGVALPFGQGRVVILGEAAMISAQLIQSSDGTFLMGMNHPGIDNRQFALNLMHWLSRLLS</sequence>
<evidence type="ECO:0000313" key="1">
    <source>
        <dbReference type="EMBL" id="WNZ25567.1"/>
    </source>
</evidence>
<organism evidence="1">
    <name type="scientific">Leptolyngbya sp. NK1-12</name>
    <dbReference type="NCBI Taxonomy" id="2547451"/>
    <lineage>
        <taxon>Bacteria</taxon>
        <taxon>Bacillati</taxon>
        <taxon>Cyanobacteriota</taxon>
        <taxon>Cyanophyceae</taxon>
        <taxon>Leptolyngbyales</taxon>
        <taxon>Leptolyngbyaceae</taxon>
        <taxon>Leptolyngbya group</taxon>
        <taxon>Leptolyngbya</taxon>
    </lineage>
</organism>
<dbReference type="SUPFAM" id="SSF52317">
    <property type="entry name" value="Class I glutamine amidotransferase-like"/>
    <property type="match status" value="1"/>
</dbReference>
<dbReference type="AlphaFoldDB" id="A0AA96WG96"/>
<reference evidence="1" key="1">
    <citation type="submission" date="2020-05" db="EMBL/GenBank/DDBJ databases">
        <authorList>
            <person name="Zhu T."/>
            <person name="Keshari N."/>
            <person name="Lu X."/>
        </authorList>
    </citation>
    <scope>NUCLEOTIDE SEQUENCE</scope>
    <source>
        <strain evidence="1">NK1-12</strain>
    </source>
</reference>
<protein>
    <submittedName>
        <fullName evidence="1">DUF4350 domain-containing protein</fullName>
    </submittedName>
</protein>
<gene>
    <name evidence="1" type="ORF">HJG54_23785</name>
</gene>